<comment type="caution">
    <text evidence="1">The sequence shown here is derived from an EMBL/GenBank/DDBJ whole genome shotgun (WGS) entry which is preliminary data.</text>
</comment>
<evidence type="ECO:0000313" key="1">
    <source>
        <dbReference type="EMBL" id="GBG00580.1"/>
    </source>
</evidence>
<evidence type="ECO:0000313" key="2">
    <source>
        <dbReference type="Proteomes" id="UP000247498"/>
    </source>
</evidence>
<keyword evidence="2" id="KW-1185">Reference proteome</keyword>
<gene>
    <name evidence="1" type="ORF">Rsub_13325</name>
</gene>
<sequence length="150" mass="14997">MSGMKKNAFWTSGSPLAAAARWPDRQLLSRFFWWKYPLCVRCCYCAASAADKARAAALAGEGRAAALVNRLHCGGGGDCGGGLLQQHLQPPGLAGLAGFSAAPGGGGGGGFQHASAVAALQRAGGFAPGRGFAGAGAPPSLELLCGNLLL</sequence>
<dbReference type="EMBL" id="BDRX01000253">
    <property type="protein sequence ID" value="GBG00580.1"/>
    <property type="molecule type" value="Genomic_DNA"/>
</dbReference>
<organism evidence="1 2">
    <name type="scientific">Raphidocelis subcapitata</name>
    <dbReference type="NCBI Taxonomy" id="307507"/>
    <lineage>
        <taxon>Eukaryota</taxon>
        <taxon>Viridiplantae</taxon>
        <taxon>Chlorophyta</taxon>
        <taxon>core chlorophytes</taxon>
        <taxon>Chlorophyceae</taxon>
        <taxon>CS clade</taxon>
        <taxon>Sphaeropleales</taxon>
        <taxon>Selenastraceae</taxon>
        <taxon>Raphidocelis</taxon>
    </lineage>
</organism>
<dbReference type="InParanoid" id="A0A2V0PLY5"/>
<name>A0A2V0PLY5_9CHLO</name>
<dbReference type="AlphaFoldDB" id="A0A2V0PLY5"/>
<protein>
    <submittedName>
        <fullName evidence="1">Uncharacterized protein</fullName>
    </submittedName>
</protein>
<reference evidence="1 2" key="1">
    <citation type="journal article" date="2018" name="Sci. Rep.">
        <title>Raphidocelis subcapitata (=Pseudokirchneriella subcapitata) provides an insight into genome evolution and environmental adaptations in the Sphaeropleales.</title>
        <authorList>
            <person name="Suzuki S."/>
            <person name="Yamaguchi H."/>
            <person name="Nakajima N."/>
            <person name="Kawachi M."/>
        </authorList>
    </citation>
    <scope>NUCLEOTIDE SEQUENCE [LARGE SCALE GENOMIC DNA]</scope>
    <source>
        <strain evidence="1 2">NIES-35</strain>
    </source>
</reference>
<accession>A0A2V0PLY5</accession>
<proteinExistence type="predicted"/>
<dbReference type="Proteomes" id="UP000247498">
    <property type="component" value="Unassembled WGS sequence"/>
</dbReference>